<dbReference type="PANTHER" id="PTHR30287">
    <property type="entry name" value="MEMBRANE COMPONENT OF PREDICTED ABC SUPERFAMILY METABOLITE UPTAKE TRANSPORTER"/>
    <property type="match status" value="1"/>
</dbReference>
<accession>A0A2Z5Y2H7</accession>
<reference evidence="9 10" key="1">
    <citation type="submission" date="2018-01" db="EMBL/GenBank/DDBJ databases">
        <title>Whole genome sequence of Melissococcus plutonius DAT561.</title>
        <authorList>
            <person name="Okumura K."/>
            <person name="Takamatsu D."/>
            <person name="Okura M."/>
        </authorList>
    </citation>
    <scope>NUCLEOTIDE SEQUENCE [LARGE SCALE GENOMIC DNA]</scope>
    <source>
        <strain evidence="9 10">DAT561</strain>
    </source>
</reference>
<dbReference type="AlphaFoldDB" id="A0A2Z5Y2H7"/>
<keyword evidence="2" id="KW-1003">Cell membrane</keyword>
<evidence type="ECO:0000256" key="7">
    <source>
        <dbReference type="SAM" id="Phobius"/>
    </source>
</evidence>
<dbReference type="InterPro" id="IPR003838">
    <property type="entry name" value="ABC3_permease_C"/>
</dbReference>
<feature type="transmembrane region" description="Helical" evidence="7">
    <location>
        <begin position="855"/>
        <end position="876"/>
    </location>
</feature>
<keyword evidence="6" id="KW-0175">Coiled coil</keyword>
<dbReference type="GeneID" id="57043521"/>
<evidence type="ECO:0000259" key="8">
    <source>
        <dbReference type="Pfam" id="PF02687"/>
    </source>
</evidence>
<feature type="transmembrane region" description="Helical" evidence="7">
    <location>
        <begin position="896"/>
        <end position="915"/>
    </location>
</feature>
<feature type="coiled-coil region" evidence="6">
    <location>
        <begin position="251"/>
        <end position="306"/>
    </location>
</feature>
<feature type="transmembrane region" description="Helical" evidence="7">
    <location>
        <begin position="445"/>
        <end position="468"/>
    </location>
</feature>
<evidence type="ECO:0000256" key="1">
    <source>
        <dbReference type="ARBA" id="ARBA00004651"/>
    </source>
</evidence>
<feature type="transmembrane region" description="Helical" evidence="7">
    <location>
        <begin position="21"/>
        <end position="38"/>
    </location>
</feature>
<protein>
    <submittedName>
        <fullName evidence="9">ABC transporter, permease protein</fullName>
    </submittedName>
</protein>
<comment type="subcellular location">
    <subcellularLocation>
        <location evidence="1">Cell membrane</location>
        <topology evidence="1">Multi-pass membrane protein</topology>
    </subcellularLocation>
</comment>
<feature type="transmembrane region" description="Helical" evidence="7">
    <location>
        <begin position="566"/>
        <end position="586"/>
    </location>
</feature>
<keyword evidence="3 7" id="KW-0812">Transmembrane</keyword>
<evidence type="ECO:0000313" key="9">
    <source>
        <dbReference type="EMBL" id="BBC61082.1"/>
    </source>
</evidence>
<dbReference type="PANTHER" id="PTHR30287:SF1">
    <property type="entry name" value="INNER MEMBRANE PROTEIN"/>
    <property type="match status" value="1"/>
</dbReference>
<evidence type="ECO:0000256" key="4">
    <source>
        <dbReference type="ARBA" id="ARBA00022989"/>
    </source>
</evidence>
<feature type="domain" description="ABC3 transporter permease C-terminal" evidence="8">
    <location>
        <begin position="805"/>
        <end position="922"/>
    </location>
</feature>
<organism evidence="9 10">
    <name type="scientific">Melissococcus plutonius</name>
    <dbReference type="NCBI Taxonomy" id="33970"/>
    <lineage>
        <taxon>Bacteria</taxon>
        <taxon>Bacillati</taxon>
        <taxon>Bacillota</taxon>
        <taxon>Bacilli</taxon>
        <taxon>Lactobacillales</taxon>
        <taxon>Enterococcaceae</taxon>
        <taxon>Melissococcus</taxon>
    </lineage>
</organism>
<feature type="transmembrane region" description="Helical" evidence="7">
    <location>
        <begin position="488"/>
        <end position="513"/>
    </location>
</feature>
<proteinExistence type="predicted"/>
<gene>
    <name evidence="9" type="ORF">DAT561_0970</name>
</gene>
<dbReference type="RefSeq" id="WP_015695002.1">
    <property type="nucleotide sequence ID" value="NZ_AP018492.1"/>
</dbReference>
<keyword evidence="5 7" id="KW-0472">Membrane</keyword>
<evidence type="ECO:0000256" key="5">
    <source>
        <dbReference type="ARBA" id="ARBA00023136"/>
    </source>
</evidence>
<evidence type="ECO:0000256" key="3">
    <source>
        <dbReference type="ARBA" id="ARBA00022692"/>
    </source>
</evidence>
<feature type="transmembrane region" description="Helical" evidence="7">
    <location>
        <begin position="394"/>
        <end position="415"/>
    </location>
</feature>
<dbReference type="InterPro" id="IPR038766">
    <property type="entry name" value="Membrane_comp_ABC_pdt"/>
</dbReference>
<dbReference type="EMBL" id="AP018492">
    <property type="protein sequence ID" value="BBC61082.1"/>
    <property type="molecule type" value="Genomic_DNA"/>
</dbReference>
<dbReference type="GO" id="GO:0005886">
    <property type="term" value="C:plasma membrane"/>
    <property type="evidence" value="ECO:0007669"/>
    <property type="project" value="UniProtKB-SubCell"/>
</dbReference>
<evidence type="ECO:0000256" key="2">
    <source>
        <dbReference type="ARBA" id="ARBA00022475"/>
    </source>
</evidence>
<dbReference type="Pfam" id="PF02687">
    <property type="entry name" value="FtsX"/>
    <property type="match status" value="2"/>
</dbReference>
<feature type="domain" description="ABC3 transporter permease C-terminal" evidence="8">
    <location>
        <begin position="400"/>
        <end position="511"/>
    </location>
</feature>
<dbReference type="Proteomes" id="UP000269226">
    <property type="component" value="Chromosome"/>
</dbReference>
<sequence length="932" mass="107017">MQKKALLKTSFREIFQSKTRFLSIMGIIFLGVMVFVGLKATGPNMIQTANNYYQKYKLPDVSLVSTLGFSQKEINQIQKENEVARLYPRYTKDMTIANKNLVIKFISYDLSKPSTLSTYKITAGRLPKKSSEIALDEAAKKQKKYKLGDILTLSDEDNREHVLKKTKYKVVGFVQSPTYIENMARGNTTIGKGALDFFAVIPKNDMNLSAYTEVLIDLKGLKNKNTYSNDYKKHLDKEIKQLKQALRYQPEQRANELHKTAQSNIDKAEKSIKKTQEKLINGENSLNEYKQQLIRQQQQLTAIQNGQTTIPSMLDPTQLIEMQQALITKQEAYKKQVVTFNQEKIQTQQRIVQAQKQVEQARKKAERIKPATYYYFTREDNPGFTEYKDNANRMASLSTIFPLFFFLIAILVSLTTMTRMVEEKRIEVGSLKALGYHNGEIAFKFLFYATTASLVGAILGLIIGYYLFPTIIFNAYGQLYNLSGFVTPWYLSYSLVALLLAVLCTAGAALVVLRIDLFSPPAALLLPKAPKAGKRILLEKWSFLWRKLSFMEKVTARNLFRYKLRMWMTILGIAGCMSLIVTGFGLKDSISDIAQIQFNKLWHYQAVITYKENLSNKEMNRNQSLLNKSVGIKKTLLLVSENLKTVSHVNHQQDVTLYVPEEINDLKPFVLFNNRKTGKKYQLPKDGVIIDEKLANLFHYQVGDQLLLKNETNDREYKMTIKHIVENYTGHFVYMAPKYYEKVFNQKPKYNTAFLLFNHSPTEKVRNTFGNRMLKQSNVLDVTFLSSTSDALNDTIHSLNIVVWVLIVVSGLLAFIVLYNLTNINISERIRELSTIKVLGFYDNEITMYVYRENIILTVIGILLGCFLGKILHGYVLSTVEIDILMFSPFIHWQSYLYSACITLFFAFMVMVIMYKKLKKIDMIAALKSNDA</sequence>
<keyword evidence="4 7" id="KW-1133">Transmembrane helix</keyword>
<feature type="transmembrane region" description="Helical" evidence="7">
    <location>
        <begin position="801"/>
        <end position="821"/>
    </location>
</feature>
<evidence type="ECO:0000313" key="10">
    <source>
        <dbReference type="Proteomes" id="UP000269226"/>
    </source>
</evidence>
<name>A0A2Z5Y2H7_9ENTE</name>
<evidence type="ECO:0000256" key="6">
    <source>
        <dbReference type="SAM" id="Coils"/>
    </source>
</evidence>